<evidence type="ECO:0000313" key="2">
    <source>
        <dbReference type="EMBL" id="OWZ20488.1"/>
    </source>
</evidence>
<reference evidence="3" key="1">
    <citation type="submission" date="2017-03" db="EMBL/GenBank/DDBJ databases">
        <title>Phytopthora megakarya and P. palmivora, two closely related causual agents of cacao black pod achieved similar genome size and gene model numbers by different mechanisms.</title>
        <authorList>
            <person name="Ali S."/>
            <person name="Shao J."/>
            <person name="Larry D.J."/>
            <person name="Kronmiller B."/>
            <person name="Shen D."/>
            <person name="Strem M.D."/>
            <person name="Melnick R.L."/>
            <person name="Guiltinan M.J."/>
            <person name="Tyler B.M."/>
            <person name="Meinhardt L.W."/>
            <person name="Bailey B.A."/>
        </authorList>
    </citation>
    <scope>NUCLEOTIDE SEQUENCE [LARGE SCALE GENOMIC DNA]</scope>
    <source>
        <strain evidence="3">zdho120</strain>
    </source>
</reference>
<feature type="region of interest" description="Disordered" evidence="1">
    <location>
        <begin position="185"/>
        <end position="205"/>
    </location>
</feature>
<sequence length="435" mass="48215">MNVWALNDEPVAPRPRVKKPCFADEVEVPSPTGWGDNAQCQRRRQRGKVEFLVEDHQTSDDDADVNKVVSKSVKANEISSVEVVDRVIQTLPLKQERQSRQEKRDTPVTKHDIRVHHLVREFLLMHCHKEVVKIFDQERPMPVLDPTEAKELSRQLTGTSKGSENSSVPCSLLERFLVCSNEAKVKTRPKRTSKKTKSSTGRRKPTLNVITDNLSENAGNVVATPVIVQIGGDYNRLNHPGSTPHHQVQGTVIGEPGSTPMHRAKDLRILGYDDVEDDGETQSTLRETKAENSKADENTDQLSDYAQRKRNANTGLKRVQLGNPGSTPTKEYIFFRETPPSFVTETIEDAVDVFEKLDNDPEFTKQAVVIERFIELQSSEVEVSKYSIGQVIEGLGPKANIGGVVSKIYGSRLCGTAGAGAIVIDTCPDSPATSD</sequence>
<accession>A0A225WTS1</accession>
<dbReference type="AlphaFoldDB" id="A0A225WTS1"/>
<dbReference type="EMBL" id="NBNE01000318">
    <property type="protein sequence ID" value="OWZ20488.1"/>
    <property type="molecule type" value="Genomic_DNA"/>
</dbReference>
<comment type="caution">
    <text evidence="2">The sequence shown here is derived from an EMBL/GenBank/DDBJ whole genome shotgun (WGS) entry which is preliminary data.</text>
</comment>
<dbReference type="OrthoDB" id="110429at2759"/>
<proteinExistence type="predicted"/>
<feature type="region of interest" description="Disordered" evidence="1">
    <location>
        <begin position="274"/>
        <end position="304"/>
    </location>
</feature>
<feature type="compositionally biased region" description="Basic residues" evidence="1">
    <location>
        <begin position="186"/>
        <end position="205"/>
    </location>
</feature>
<feature type="compositionally biased region" description="Basic and acidic residues" evidence="1">
    <location>
        <begin position="286"/>
        <end position="297"/>
    </location>
</feature>
<name>A0A225WTS1_9STRA</name>
<evidence type="ECO:0000313" key="3">
    <source>
        <dbReference type="Proteomes" id="UP000198211"/>
    </source>
</evidence>
<evidence type="ECO:0000256" key="1">
    <source>
        <dbReference type="SAM" id="MobiDB-lite"/>
    </source>
</evidence>
<keyword evidence="3" id="KW-1185">Reference proteome</keyword>
<organism evidence="2 3">
    <name type="scientific">Phytophthora megakarya</name>
    <dbReference type="NCBI Taxonomy" id="4795"/>
    <lineage>
        <taxon>Eukaryota</taxon>
        <taxon>Sar</taxon>
        <taxon>Stramenopiles</taxon>
        <taxon>Oomycota</taxon>
        <taxon>Peronosporomycetes</taxon>
        <taxon>Peronosporales</taxon>
        <taxon>Peronosporaceae</taxon>
        <taxon>Phytophthora</taxon>
    </lineage>
</organism>
<protein>
    <submittedName>
        <fullName evidence="2">Uncharacterized protein</fullName>
    </submittedName>
</protein>
<gene>
    <name evidence="2" type="ORF">PHMEG_0005084</name>
</gene>
<dbReference type="Proteomes" id="UP000198211">
    <property type="component" value="Unassembled WGS sequence"/>
</dbReference>